<reference evidence="1 2" key="1">
    <citation type="journal article" date="2021" name="Int. J. Syst. Evol. Microbiol.">
        <title>Halobaculum halophilum sp. nov. and Halobaculum salinum sp. nov., isolated from salt lake and saline soil.</title>
        <authorList>
            <person name="Cui H.L."/>
            <person name="Shi X.W."/>
            <person name="Yin X.M."/>
            <person name="Yang X.Y."/>
            <person name="Hou J."/>
            <person name="Zhu L."/>
        </authorList>
    </citation>
    <scope>NUCLEOTIDE SEQUENCE [LARGE SCALE GENOMIC DNA]</scope>
    <source>
        <strain evidence="1 2">NBRC 109044</strain>
    </source>
</reference>
<keyword evidence="2" id="KW-1185">Reference proteome</keyword>
<sequence length="342" mass="36910">MPLDRRSFLATTATLAVTATGGCTGCAPSPTASLRMAAADDAGIARAALHTFGAGDGADDDSGNPDALAREVVESGSATVEDTDEPLPIDEPVVVDDGVYRFDAERVDSREMRSFGVTINPIRVTEGEETPGPSERIRYEDLPAVDREVLAGRGYDDGRPVGIGTSLSYRPETVPDSVLVPEPEYPVIVWPDGPARFEVDSDSTYTVYTYELTAERVSSAAAFGADVRERFGFELDGLPAEEREIVETATATGTADPDGGPHPRAGTDYHVAHDEEPSDAFRSLVERFRAHDRVVVHDWQEEAYEEWEASGDYVVAHDGTTYWTRLVVDESAFTETPTGGES</sequence>
<organism evidence="1 2">
    <name type="scientific">Halobaculum magnesiiphilum</name>
    <dbReference type="NCBI Taxonomy" id="1017351"/>
    <lineage>
        <taxon>Archaea</taxon>
        <taxon>Methanobacteriati</taxon>
        <taxon>Methanobacteriota</taxon>
        <taxon>Stenosarchaea group</taxon>
        <taxon>Halobacteria</taxon>
        <taxon>Halobacteriales</taxon>
        <taxon>Haloferacaceae</taxon>
        <taxon>Halobaculum</taxon>
    </lineage>
</organism>
<accession>A0A8T8WBF2</accession>
<gene>
    <name evidence="1" type="ORF">K6T50_12795</name>
</gene>
<dbReference type="EMBL" id="CP081958">
    <property type="protein sequence ID" value="QZP37155.1"/>
    <property type="molecule type" value="Genomic_DNA"/>
</dbReference>
<evidence type="ECO:0000313" key="2">
    <source>
        <dbReference type="Proteomes" id="UP000826254"/>
    </source>
</evidence>
<dbReference type="RefSeq" id="WP_222606968.1">
    <property type="nucleotide sequence ID" value="NZ_CP081958.1"/>
</dbReference>
<proteinExistence type="predicted"/>
<dbReference type="KEGG" id="hmp:K6T50_12795"/>
<protein>
    <submittedName>
        <fullName evidence="1">Uncharacterized protein</fullName>
    </submittedName>
</protein>
<dbReference type="InterPro" id="IPR006311">
    <property type="entry name" value="TAT_signal"/>
</dbReference>
<dbReference type="Proteomes" id="UP000826254">
    <property type="component" value="Chromosome"/>
</dbReference>
<evidence type="ECO:0000313" key="1">
    <source>
        <dbReference type="EMBL" id="QZP37155.1"/>
    </source>
</evidence>
<dbReference type="GeneID" id="67179035"/>
<dbReference type="PROSITE" id="PS51257">
    <property type="entry name" value="PROKAR_LIPOPROTEIN"/>
    <property type="match status" value="1"/>
</dbReference>
<name>A0A8T8WBF2_9EURY</name>
<dbReference type="AlphaFoldDB" id="A0A8T8WBF2"/>
<dbReference type="PROSITE" id="PS51318">
    <property type="entry name" value="TAT"/>
    <property type="match status" value="1"/>
</dbReference>